<evidence type="ECO:0000256" key="11">
    <source>
        <dbReference type="RuleBase" id="RU000461"/>
    </source>
</evidence>
<comment type="similarity">
    <text evidence="5 11">Belongs to the cytochrome P450 family.</text>
</comment>
<reference evidence="12 13" key="1">
    <citation type="submission" date="2015-12" db="EMBL/GenBank/DDBJ databases">
        <title>The genome of Folsomia candida.</title>
        <authorList>
            <person name="Faddeeva A."/>
            <person name="Derks M.F."/>
            <person name="Anvar Y."/>
            <person name="Smit S."/>
            <person name="Van Straalen N."/>
            <person name="Roelofs D."/>
        </authorList>
    </citation>
    <scope>NUCLEOTIDE SEQUENCE [LARGE SCALE GENOMIC DNA]</scope>
    <source>
        <strain evidence="12 13">VU population</strain>
        <tissue evidence="12">Whole body</tissue>
    </source>
</reference>
<evidence type="ECO:0000256" key="6">
    <source>
        <dbReference type="ARBA" id="ARBA00022723"/>
    </source>
</evidence>
<accession>A0A226EVF8</accession>
<evidence type="ECO:0000256" key="10">
    <source>
        <dbReference type="PIRSR" id="PIRSR602403-1"/>
    </source>
</evidence>
<dbReference type="EMBL" id="LNIX01000001">
    <property type="protein sequence ID" value="OXA61562.1"/>
    <property type="molecule type" value="Genomic_DNA"/>
</dbReference>
<dbReference type="AlphaFoldDB" id="A0A226EVF8"/>
<dbReference type="OrthoDB" id="1055148at2759"/>
<evidence type="ECO:0000256" key="3">
    <source>
        <dbReference type="ARBA" id="ARBA00004174"/>
    </source>
</evidence>
<keyword evidence="7 11" id="KW-0560">Oxidoreductase</keyword>
<evidence type="ECO:0000256" key="9">
    <source>
        <dbReference type="ARBA" id="ARBA00023033"/>
    </source>
</evidence>
<dbReference type="PANTHER" id="PTHR24303">
    <property type="entry name" value="HEME-BINDING MONOOXYGENASE FAMILY"/>
    <property type="match status" value="1"/>
</dbReference>
<dbReference type="InterPro" id="IPR001128">
    <property type="entry name" value="Cyt_P450"/>
</dbReference>
<keyword evidence="9 11" id="KW-0503">Monooxygenase</keyword>
<dbReference type="InterPro" id="IPR036396">
    <property type="entry name" value="Cyt_P450_sf"/>
</dbReference>
<dbReference type="PROSITE" id="PS00086">
    <property type="entry name" value="CYTOCHROME_P450"/>
    <property type="match status" value="1"/>
</dbReference>
<dbReference type="InterPro" id="IPR017972">
    <property type="entry name" value="Cyt_P450_CS"/>
</dbReference>
<dbReference type="STRING" id="158441.A0A226EVF8"/>
<evidence type="ECO:0000256" key="1">
    <source>
        <dbReference type="ARBA" id="ARBA00001971"/>
    </source>
</evidence>
<dbReference type="GO" id="GO:0020037">
    <property type="term" value="F:heme binding"/>
    <property type="evidence" value="ECO:0007669"/>
    <property type="project" value="InterPro"/>
</dbReference>
<dbReference type="SUPFAM" id="SSF48264">
    <property type="entry name" value="Cytochrome P450"/>
    <property type="match status" value="2"/>
</dbReference>
<comment type="cofactor">
    <cofactor evidence="1 10">
        <name>heme</name>
        <dbReference type="ChEBI" id="CHEBI:30413"/>
    </cofactor>
</comment>
<protein>
    <submittedName>
        <fullName evidence="12">Cytochrome P450 1A1</fullName>
    </submittedName>
</protein>
<dbReference type="GO" id="GO:0005506">
    <property type="term" value="F:iron ion binding"/>
    <property type="evidence" value="ECO:0007669"/>
    <property type="project" value="InterPro"/>
</dbReference>
<evidence type="ECO:0000256" key="7">
    <source>
        <dbReference type="ARBA" id="ARBA00023002"/>
    </source>
</evidence>
<dbReference type="PRINTS" id="PR00385">
    <property type="entry name" value="P450"/>
</dbReference>
<dbReference type="Proteomes" id="UP000198287">
    <property type="component" value="Unassembled WGS sequence"/>
</dbReference>
<dbReference type="GO" id="GO:0004497">
    <property type="term" value="F:monooxygenase activity"/>
    <property type="evidence" value="ECO:0007669"/>
    <property type="project" value="UniProtKB-KW"/>
</dbReference>
<dbReference type="PANTHER" id="PTHR24303:SF31">
    <property type="entry name" value="CYTOCHROME P450 307A1-RELATED"/>
    <property type="match status" value="1"/>
</dbReference>
<evidence type="ECO:0000256" key="4">
    <source>
        <dbReference type="ARBA" id="ARBA00004406"/>
    </source>
</evidence>
<name>A0A226EVF8_FOLCA</name>
<keyword evidence="8 10" id="KW-0408">Iron</keyword>
<dbReference type="Gene3D" id="1.10.630.10">
    <property type="entry name" value="Cytochrome P450"/>
    <property type="match status" value="2"/>
</dbReference>
<proteinExistence type="inferred from homology"/>
<comment type="caution">
    <text evidence="12">The sequence shown here is derived from an EMBL/GenBank/DDBJ whole genome shotgun (WGS) entry which is preliminary data.</text>
</comment>
<comment type="subcellular location">
    <subcellularLocation>
        <location evidence="4">Endoplasmic reticulum membrane</location>
        <topology evidence="4">Peripheral membrane protein</topology>
    </subcellularLocation>
    <subcellularLocation>
        <location evidence="3">Microsome membrane</location>
        <topology evidence="3">Peripheral membrane protein</topology>
    </subcellularLocation>
</comment>
<dbReference type="GO" id="GO:0005789">
    <property type="term" value="C:endoplasmic reticulum membrane"/>
    <property type="evidence" value="ECO:0007669"/>
    <property type="project" value="UniProtKB-SubCell"/>
</dbReference>
<keyword evidence="10 11" id="KW-0349">Heme</keyword>
<dbReference type="Pfam" id="PF00067">
    <property type="entry name" value="p450"/>
    <property type="match status" value="2"/>
</dbReference>
<evidence type="ECO:0000256" key="8">
    <source>
        <dbReference type="ARBA" id="ARBA00023004"/>
    </source>
</evidence>
<dbReference type="InterPro" id="IPR002403">
    <property type="entry name" value="Cyt_P450_E_grp-IV"/>
</dbReference>
<sequence length="546" mass="61279">MVRLFRFHHAYMDGGSCGLLIGDGILEFSDALGRSIDRPPYVIDPLAKPLKPKEQIQAVLAKWLGITGLPFFVIDPIFHPSRYPKSDKIAYKPEKGGSGCRNFCISRRLDFETIRAIKSFSARPVSFILVDSVLKSISIGKQISDPAKKYFDIAIPIALLPYRDLKPRNKTGVVRLLPEARTTQLNVGEETSISSRIQFFSYFYILKIIGRFPVRVVRLLLHGTPSSIVFSNMPFTTELGTIQGQLVNGVGSWPCCTGATGPAGYPLVGNLLQIGARPHLSYTRWAKMYGGIYRIKIGSTNMFILTSTSLVKEAFNTGLELSGRMEIKSIRDIFDDAAITHERHLVATMFDIIEGGYFALTTAISWSLLYLAVFTEVQDKVREETNNIVAKGEQCRLSDRSRMPYTQATIAEIHRFSSVTAMGVPHRAVESKNVGKYMIPKGSLIIHNIYGIHMDEEIWGDPTTFRPTRFLNPTTNEYIMNENLMPFSFGKRQCFGKSFANDTIFLFITNILKQYTVSTVGDVTLEPEVAFALYPKPFALKFEKLI</sequence>
<organism evidence="12 13">
    <name type="scientific">Folsomia candida</name>
    <name type="common">Springtail</name>
    <dbReference type="NCBI Taxonomy" id="158441"/>
    <lineage>
        <taxon>Eukaryota</taxon>
        <taxon>Metazoa</taxon>
        <taxon>Ecdysozoa</taxon>
        <taxon>Arthropoda</taxon>
        <taxon>Hexapoda</taxon>
        <taxon>Collembola</taxon>
        <taxon>Entomobryomorpha</taxon>
        <taxon>Isotomoidea</taxon>
        <taxon>Isotomidae</taxon>
        <taxon>Proisotominae</taxon>
        <taxon>Folsomia</taxon>
    </lineage>
</organism>
<keyword evidence="6 10" id="KW-0479">Metal-binding</keyword>
<dbReference type="GO" id="GO:0016705">
    <property type="term" value="F:oxidoreductase activity, acting on paired donors, with incorporation or reduction of molecular oxygen"/>
    <property type="evidence" value="ECO:0007669"/>
    <property type="project" value="InterPro"/>
</dbReference>
<comment type="function">
    <text evidence="2">May be involved in the metabolism of insect hormones and in the breakdown of synthetic insecticides.</text>
</comment>
<keyword evidence="13" id="KW-1185">Reference proteome</keyword>
<evidence type="ECO:0000313" key="12">
    <source>
        <dbReference type="EMBL" id="OXA61562.1"/>
    </source>
</evidence>
<evidence type="ECO:0000256" key="5">
    <source>
        <dbReference type="ARBA" id="ARBA00010617"/>
    </source>
</evidence>
<evidence type="ECO:0000256" key="2">
    <source>
        <dbReference type="ARBA" id="ARBA00003690"/>
    </source>
</evidence>
<evidence type="ECO:0000313" key="13">
    <source>
        <dbReference type="Proteomes" id="UP000198287"/>
    </source>
</evidence>
<dbReference type="PRINTS" id="PR00465">
    <property type="entry name" value="EP450IV"/>
</dbReference>
<feature type="binding site" description="axial binding residue" evidence="10">
    <location>
        <position position="494"/>
    </location>
    <ligand>
        <name>heme</name>
        <dbReference type="ChEBI" id="CHEBI:30413"/>
    </ligand>
    <ligandPart>
        <name>Fe</name>
        <dbReference type="ChEBI" id="CHEBI:18248"/>
    </ligandPart>
</feature>
<gene>
    <name evidence="12" type="ORF">Fcan01_00912</name>
</gene>